<feature type="region of interest" description="Disordered" evidence="7">
    <location>
        <begin position="200"/>
        <end position="225"/>
    </location>
</feature>
<gene>
    <name evidence="9" type="ORF">EDD28_1425</name>
</gene>
<evidence type="ECO:0000256" key="7">
    <source>
        <dbReference type="SAM" id="MobiDB-lite"/>
    </source>
</evidence>
<evidence type="ECO:0000313" key="10">
    <source>
        <dbReference type="Proteomes" id="UP000275356"/>
    </source>
</evidence>
<evidence type="ECO:0000256" key="2">
    <source>
        <dbReference type="ARBA" id="ARBA00006228"/>
    </source>
</evidence>
<keyword evidence="5 8" id="KW-1133">Transmembrane helix</keyword>
<comment type="caution">
    <text evidence="9">The sequence shown here is derived from an EMBL/GenBank/DDBJ whole genome shotgun (WGS) entry which is preliminary data.</text>
</comment>
<keyword evidence="6 8" id="KW-0472">Membrane</keyword>
<dbReference type="GO" id="GO:0008324">
    <property type="term" value="F:monoatomic cation transmembrane transporter activity"/>
    <property type="evidence" value="ECO:0007669"/>
    <property type="project" value="InterPro"/>
</dbReference>
<dbReference type="RefSeq" id="WP_245967951.1">
    <property type="nucleotide sequence ID" value="NZ_RKHQ01000001.1"/>
</dbReference>
<proteinExistence type="inferred from homology"/>
<dbReference type="GO" id="GO:0005886">
    <property type="term" value="C:plasma membrane"/>
    <property type="evidence" value="ECO:0007669"/>
    <property type="project" value="UniProtKB-SubCell"/>
</dbReference>
<feature type="transmembrane region" description="Helical" evidence="8">
    <location>
        <begin position="39"/>
        <end position="70"/>
    </location>
</feature>
<dbReference type="PANTHER" id="PTHR34584">
    <property type="entry name" value="NA(+)/H(+) ANTIPORTER SUBUNIT E1"/>
    <property type="match status" value="1"/>
</dbReference>
<evidence type="ECO:0000256" key="1">
    <source>
        <dbReference type="ARBA" id="ARBA00004651"/>
    </source>
</evidence>
<dbReference type="Pfam" id="PF01899">
    <property type="entry name" value="MNHE"/>
    <property type="match status" value="1"/>
</dbReference>
<keyword evidence="10" id="KW-1185">Reference proteome</keyword>
<name>A0A3N2DBJ0_9MICO</name>
<reference evidence="9 10" key="1">
    <citation type="submission" date="2018-11" db="EMBL/GenBank/DDBJ databases">
        <title>Sequencing the genomes of 1000 actinobacteria strains.</title>
        <authorList>
            <person name="Klenk H.-P."/>
        </authorList>
    </citation>
    <scope>NUCLEOTIDE SEQUENCE [LARGE SCALE GENOMIC DNA]</scope>
    <source>
        <strain evidence="9 10">DSM 13521</strain>
    </source>
</reference>
<dbReference type="EMBL" id="RKHQ01000001">
    <property type="protein sequence ID" value="ROR96834.1"/>
    <property type="molecule type" value="Genomic_DNA"/>
</dbReference>
<dbReference type="Proteomes" id="UP000275356">
    <property type="component" value="Unassembled WGS sequence"/>
</dbReference>
<evidence type="ECO:0000256" key="8">
    <source>
        <dbReference type="SAM" id="Phobius"/>
    </source>
</evidence>
<protein>
    <submittedName>
        <fullName evidence="9">Multisubunit sodium/proton antiporter MrpE subunit</fullName>
    </submittedName>
</protein>
<keyword evidence="4 8" id="KW-0812">Transmembrane</keyword>
<dbReference type="AlphaFoldDB" id="A0A3N2DBJ0"/>
<comment type="similarity">
    <text evidence="2">Belongs to the CPA3 antiporters (TC 2.A.63) subunit E family.</text>
</comment>
<comment type="subcellular location">
    <subcellularLocation>
        <location evidence="1">Cell membrane</location>
        <topology evidence="1">Multi-pass membrane protein</topology>
    </subcellularLocation>
</comment>
<evidence type="ECO:0000256" key="6">
    <source>
        <dbReference type="ARBA" id="ARBA00023136"/>
    </source>
</evidence>
<dbReference type="PANTHER" id="PTHR34584:SF1">
    <property type="entry name" value="NA(+)_H(+) ANTIPORTER SUBUNIT E1"/>
    <property type="match status" value="1"/>
</dbReference>
<evidence type="ECO:0000256" key="5">
    <source>
        <dbReference type="ARBA" id="ARBA00022989"/>
    </source>
</evidence>
<keyword evidence="3" id="KW-1003">Cell membrane</keyword>
<evidence type="ECO:0000313" key="9">
    <source>
        <dbReference type="EMBL" id="ROR96834.1"/>
    </source>
</evidence>
<accession>A0A3N2DBJ0</accession>
<dbReference type="InterPro" id="IPR002758">
    <property type="entry name" value="Cation_antiport_E"/>
</dbReference>
<evidence type="ECO:0000256" key="3">
    <source>
        <dbReference type="ARBA" id="ARBA00022475"/>
    </source>
</evidence>
<dbReference type="NCBIfam" id="NF006521">
    <property type="entry name" value="PRK08965.1-5"/>
    <property type="match status" value="1"/>
</dbReference>
<evidence type="ECO:0000256" key="4">
    <source>
        <dbReference type="ARBA" id="ARBA00022692"/>
    </source>
</evidence>
<organism evidence="9 10">
    <name type="scientific">Salana multivorans</name>
    <dbReference type="NCBI Taxonomy" id="120377"/>
    <lineage>
        <taxon>Bacteria</taxon>
        <taxon>Bacillati</taxon>
        <taxon>Actinomycetota</taxon>
        <taxon>Actinomycetes</taxon>
        <taxon>Micrococcales</taxon>
        <taxon>Beutenbergiaceae</taxon>
        <taxon>Salana</taxon>
    </lineage>
</organism>
<sequence length="225" mass="24107">MTAKGHVVDGAHRIAVDQLPPAAQPASAPRRRPSVSATIWLTLVWILLWGDLTWANLLGGVVVAFVVSWVFPMPRIPFAGRVSALGSLRLLGRLAWDILVASIYVARMALSFGRIPHGGVIRVPLRSHNDLYLTLTADLCSLVPGSIVVEAHRATSTLYLHVFDLPDEAALAAARAAVYEQETIVLYALGSPEEIAEAGLPPRRWWGGPTGGVSRASDEAGQVPS</sequence>